<reference evidence="1" key="2">
    <citation type="journal article" date="2024" name="Plant">
        <title>Genomic evolution and insights into agronomic trait innovations of Sesamum species.</title>
        <authorList>
            <person name="Miao H."/>
            <person name="Wang L."/>
            <person name="Qu L."/>
            <person name="Liu H."/>
            <person name="Sun Y."/>
            <person name="Le M."/>
            <person name="Wang Q."/>
            <person name="Wei S."/>
            <person name="Zheng Y."/>
            <person name="Lin W."/>
            <person name="Duan Y."/>
            <person name="Cao H."/>
            <person name="Xiong S."/>
            <person name="Wang X."/>
            <person name="Wei L."/>
            <person name="Li C."/>
            <person name="Ma Q."/>
            <person name="Ju M."/>
            <person name="Zhao R."/>
            <person name="Li G."/>
            <person name="Mu C."/>
            <person name="Tian Q."/>
            <person name="Mei H."/>
            <person name="Zhang T."/>
            <person name="Gao T."/>
            <person name="Zhang H."/>
        </authorList>
    </citation>
    <scope>NUCLEOTIDE SEQUENCE</scope>
    <source>
        <strain evidence="1">3651</strain>
    </source>
</reference>
<evidence type="ECO:0000313" key="2">
    <source>
        <dbReference type="Proteomes" id="UP001293254"/>
    </source>
</evidence>
<evidence type="ECO:0000313" key="1">
    <source>
        <dbReference type="EMBL" id="KAK4441826.1"/>
    </source>
</evidence>
<keyword evidence="2" id="KW-1185">Reference proteome</keyword>
<sequence length="196" mass="22457">MEPSKADNFIWYLLKNGRFSIRSAYNLARNLADSTFRGSSRNVSGTQLDFTWKSRARHHVQLLGWKGEDNFHVFLGCPYSRLYGLCRIFHGAFLSSGQDVVRTGCVTNRTLLEYGVEDLMHLLLQAQRFRMVVCEAMGSDPTKQTNDNPEGWNRPEEDWIKDGPWLSSQALAIPCTSRQKRLERQHCLLLNKGGTM</sequence>
<proteinExistence type="predicted"/>
<dbReference type="Proteomes" id="UP001293254">
    <property type="component" value="Unassembled WGS sequence"/>
</dbReference>
<dbReference type="EMBL" id="JACGWO010000001">
    <property type="protein sequence ID" value="KAK4441826.1"/>
    <property type="molecule type" value="Genomic_DNA"/>
</dbReference>
<comment type="caution">
    <text evidence="1">The sequence shown here is derived from an EMBL/GenBank/DDBJ whole genome shotgun (WGS) entry which is preliminary data.</text>
</comment>
<dbReference type="AlphaFoldDB" id="A0AAE1Z5C0"/>
<protein>
    <submittedName>
        <fullName evidence="1">Uncharacterized protein</fullName>
    </submittedName>
</protein>
<reference evidence="1" key="1">
    <citation type="submission" date="2020-06" db="EMBL/GenBank/DDBJ databases">
        <authorList>
            <person name="Li T."/>
            <person name="Hu X."/>
            <person name="Zhang T."/>
            <person name="Song X."/>
            <person name="Zhang H."/>
            <person name="Dai N."/>
            <person name="Sheng W."/>
            <person name="Hou X."/>
            <person name="Wei L."/>
        </authorList>
    </citation>
    <scope>NUCLEOTIDE SEQUENCE</scope>
    <source>
        <strain evidence="1">3651</strain>
        <tissue evidence="1">Leaf</tissue>
    </source>
</reference>
<organism evidence="1 2">
    <name type="scientific">Sesamum alatum</name>
    <dbReference type="NCBI Taxonomy" id="300844"/>
    <lineage>
        <taxon>Eukaryota</taxon>
        <taxon>Viridiplantae</taxon>
        <taxon>Streptophyta</taxon>
        <taxon>Embryophyta</taxon>
        <taxon>Tracheophyta</taxon>
        <taxon>Spermatophyta</taxon>
        <taxon>Magnoliopsida</taxon>
        <taxon>eudicotyledons</taxon>
        <taxon>Gunneridae</taxon>
        <taxon>Pentapetalae</taxon>
        <taxon>asterids</taxon>
        <taxon>lamiids</taxon>
        <taxon>Lamiales</taxon>
        <taxon>Pedaliaceae</taxon>
        <taxon>Sesamum</taxon>
    </lineage>
</organism>
<accession>A0AAE1Z5C0</accession>
<gene>
    <name evidence="1" type="ORF">Salat_0517500</name>
</gene>
<name>A0AAE1Z5C0_9LAMI</name>